<dbReference type="Gene3D" id="1.20.58.390">
    <property type="entry name" value="Neurotransmitter-gated ion-channel transmembrane domain"/>
    <property type="match status" value="1"/>
</dbReference>
<accession>A0A8R1XWN2</accession>
<evidence type="ECO:0000256" key="1">
    <source>
        <dbReference type="SAM" id="Phobius"/>
    </source>
</evidence>
<dbReference type="InterPro" id="IPR036719">
    <property type="entry name" value="Neuro-gated_channel_TM_sf"/>
</dbReference>
<reference evidence="3" key="1">
    <citation type="submission" date="2013-10" db="EMBL/GenBank/DDBJ databases">
        <title>Genome sequencing of Onchocerca volvulus.</title>
        <authorList>
            <person name="Cotton J."/>
            <person name="Tsai J."/>
            <person name="Stanley E."/>
            <person name="Tracey A."/>
            <person name="Holroyd N."/>
            <person name="Lustigman S."/>
            <person name="Berriman M."/>
        </authorList>
    </citation>
    <scope>NUCLEOTIDE SEQUENCE</scope>
</reference>
<keyword evidence="1" id="KW-0472">Membrane</keyword>
<dbReference type="Proteomes" id="UP000024404">
    <property type="component" value="Unassembled WGS sequence"/>
</dbReference>
<name>A0A8R1XWN2_ONCVO</name>
<dbReference type="SUPFAM" id="SSF90112">
    <property type="entry name" value="Neurotransmitter-gated ion-channel transmembrane pore"/>
    <property type="match status" value="1"/>
</dbReference>
<keyword evidence="1" id="KW-0812">Transmembrane</keyword>
<keyword evidence="1" id="KW-1133">Transmembrane helix</keyword>
<dbReference type="EnsemblMetazoa" id="OVOC5259.1">
    <property type="protein sequence ID" value="OVOC5259.1"/>
    <property type="gene ID" value="WBGene00242068"/>
</dbReference>
<feature type="transmembrane region" description="Helical" evidence="1">
    <location>
        <begin position="44"/>
        <end position="64"/>
    </location>
</feature>
<sequence>MLILPIISHCIGKHFFTCNLIVPCFLTPLLTTTAFYLIDYKIAFSISILVTLTVFFLLLVRLICELAIPSQRFVIIMFEGFNRHNTTKFISDDDVWALSDHNNDSRFTFDSLSVFTLNLRFRSRSAYHMSSWISKLFPSFLTKASKEIAVC</sequence>
<dbReference type="EMBL" id="CMVM020000151">
    <property type="status" value="NOT_ANNOTATED_CDS"/>
    <property type="molecule type" value="Genomic_DNA"/>
</dbReference>
<keyword evidence="3" id="KW-1185">Reference proteome</keyword>
<protein>
    <submittedName>
        <fullName evidence="2">Uncharacterized protein</fullName>
    </submittedName>
</protein>
<dbReference type="GO" id="GO:0016020">
    <property type="term" value="C:membrane"/>
    <property type="evidence" value="ECO:0007669"/>
    <property type="project" value="InterPro"/>
</dbReference>
<evidence type="ECO:0000313" key="3">
    <source>
        <dbReference type="Proteomes" id="UP000024404"/>
    </source>
</evidence>
<evidence type="ECO:0000313" key="2">
    <source>
        <dbReference type="EnsemblMetazoa" id="OVOC5259.1"/>
    </source>
</evidence>
<proteinExistence type="predicted"/>
<dbReference type="GO" id="GO:0006811">
    <property type="term" value="P:monoatomic ion transport"/>
    <property type="evidence" value="ECO:0007669"/>
    <property type="project" value="InterPro"/>
</dbReference>
<organism evidence="2 3">
    <name type="scientific">Onchocerca volvulus</name>
    <dbReference type="NCBI Taxonomy" id="6282"/>
    <lineage>
        <taxon>Eukaryota</taxon>
        <taxon>Metazoa</taxon>
        <taxon>Ecdysozoa</taxon>
        <taxon>Nematoda</taxon>
        <taxon>Chromadorea</taxon>
        <taxon>Rhabditida</taxon>
        <taxon>Spirurina</taxon>
        <taxon>Spiruromorpha</taxon>
        <taxon>Filarioidea</taxon>
        <taxon>Onchocercidae</taxon>
        <taxon>Onchocerca</taxon>
    </lineage>
</organism>
<reference evidence="2" key="2">
    <citation type="submission" date="2022-06" db="UniProtKB">
        <authorList>
            <consortium name="EnsemblMetazoa"/>
        </authorList>
    </citation>
    <scope>IDENTIFICATION</scope>
</reference>
<dbReference type="InterPro" id="IPR038050">
    <property type="entry name" value="Neuro_actylchol_rec"/>
</dbReference>
<dbReference type="AlphaFoldDB" id="A0A8R1XWN2"/>
<feature type="transmembrane region" description="Helical" evidence="1">
    <location>
        <begin position="20"/>
        <end position="38"/>
    </location>
</feature>